<dbReference type="AlphaFoldDB" id="A0A023X2M6"/>
<keyword evidence="2" id="KW-1133">Transmembrane helix</keyword>
<gene>
    <name evidence="3" type="ORF">RradSPS_1183</name>
    <name evidence="4" type="ORF">SIL72_07490</name>
</gene>
<reference evidence="3 5" key="1">
    <citation type="submission" date="2014-03" db="EMBL/GenBank/DDBJ databases">
        <title>Complete genome sequence of the Radio-Resistant Rubrobacter radiotolerans RSPS-4.</title>
        <authorList>
            <person name="Egas C.C."/>
            <person name="Barroso C.C."/>
            <person name="Froufe H.J.C."/>
            <person name="Pacheco J.J."/>
            <person name="Albuquerque L.L."/>
            <person name="da Costa M.M.S."/>
        </authorList>
    </citation>
    <scope>NUCLEOTIDE SEQUENCE [LARGE SCALE GENOMIC DNA]</scope>
    <source>
        <strain evidence="3 5">RSPS-4</strain>
    </source>
</reference>
<dbReference type="OrthoDB" id="5242185at2"/>
<keyword evidence="2" id="KW-0472">Membrane</keyword>
<accession>A0A023X2M6</accession>
<dbReference type="KEGG" id="rrd:RradSPS_1183"/>
<name>A0A023X2M6_RUBRA</name>
<feature type="transmembrane region" description="Helical" evidence="2">
    <location>
        <begin position="216"/>
        <end position="236"/>
    </location>
</feature>
<organism evidence="3 5">
    <name type="scientific">Rubrobacter radiotolerans</name>
    <name type="common">Arthrobacter radiotolerans</name>
    <dbReference type="NCBI Taxonomy" id="42256"/>
    <lineage>
        <taxon>Bacteria</taxon>
        <taxon>Bacillati</taxon>
        <taxon>Actinomycetota</taxon>
        <taxon>Rubrobacteria</taxon>
        <taxon>Rubrobacterales</taxon>
        <taxon>Rubrobacteraceae</taxon>
        <taxon>Rubrobacter</taxon>
    </lineage>
</organism>
<reference evidence="4" key="2">
    <citation type="submission" date="2023-11" db="EMBL/GenBank/DDBJ databases">
        <title>MicrobeMod: A computational toolkit for identifying prokaryotic methylation and restriction-modification with nanopore sequencing.</title>
        <authorList>
            <person name="Crits-Christoph A."/>
            <person name="Kang S.C."/>
            <person name="Lee H."/>
            <person name="Ostrov N."/>
        </authorList>
    </citation>
    <scope>NUCLEOTIDE SEQUENCE</scope>
    <source>
        <strain evidence="4">ATCC 51242</strain>
    </source>
</reference>
<evidence type="ECO:0000256" key="1">
    <source>
        <dbReference type="SAM" id="MobiDB-lite"/>
    </source>
</evidence>
<proteinExistence type="predicted"/>
<dbReference type="STRING" id="42256.RradSPS_1183"/>
<dbReference type="EMBL" id="JAWXXX010000001">
    <property type="protein sequence ID" value="MDX5893873.1"/>
    <property type="molecule type" value="Genomic_DNA"/>
</dbReference>
<feature type="region of interest" description="Disordered" evidence="1">
    <location>
        <begin position="254"/>
        <end position="301"/>
    </location>
</feature>
<sequence>MEPQRDQNRTLQAPREGVDRRLRPTEIEAVLRRSAELNARRWSRLRQEGPTVSPEVVVQVAAAAGIPEPDVRQAMGELFSRKAADPPSYLRTLLGPARVRAMREIGHPAEETDAYLEELLRRDGGLKLRYRADGHSLWDPGSSGGLVRRTLDLSGDRPLLKTRSLEMCVEETDAGRCTVDLIADLSNQRSEQASLALLLGVTFALLFFFAGIQNGLFLIGVIPALLAPALGFRLAYLKSKRDTVRVLDALHDAAEAGPPKVEEEPDRSGRRPGEIQGLKPIPRFVAQKKASPDPEPGESEL</sequence>
<dbReference type="RefSeq" id="WP_038681346.1">
    <property type="nucleotide sequence ID" value="NZ_CP007514.1"/>
</dbReference>
<evidence type="ECO:0000313" key="4">
    <source>
        <dbReference type="EMBL" id="MDX5893873.1"/>
    </source>
</evidence>
<keyword evidence="2" id="KW-0812">Transmembrane</keyword>
<feature type="compositionally biased region" description="Basic and acidic residues" evidence="1">
    <location>
        <begin position="254"/>
        <end position="273"/>
    </location>
</feature>
<evidence type="ECO:0000256" key="2">
    <source>
        <dbReference type="SAM" id="Phobius"/>
    </source>
</evidence>
<feature type="transmembrane region" description="Helical" evidence="2">
    <location>
        <begin position="193"/>
        <end position="210"/>
    </location>
</feature>
<dbReference type="EMBL" id="CP007514">
    <property type="protein sequence ID" value="AHY46466.1"/>
    <property type="molecule type" value="Genomic_DNA"/>
</dbReference>
<dbReference type="Proteomes" id="UP001281130">
    <property type="component" value="Unassembled WGS sequence"/>
</dbReference>
<protein>
    <submittedName>
        <fullName evidence="3">Uncharacterized protein</fullName>
    </submittedName>
</protein>
<dbReference type="Proteomes" id="UP000025229">
    <property type="component" value="Chromosome"/>
</dbReference>
<evidence type="ECO:0000313" key="5">
    <source>
        <dbReference type="Proteomes" id="UP000025229"/>
    </source>
</evidence>
<evidence type="ECO:0000313" key="3">
    <source>
        <dbReference type="EMBL" id="AHY46466.1"/>
    </source>
</evidence>
<keyword evidence="5" id="KW-1185">Reference proteome</keyword>
<dbReference type="HOGENOM" id="CLU_972816_0_0_11"/>